<dbReference type="AlphaFoldDB" id="A0A0D2PK39"/>
<dbReference type="GO" id="GO:0008312">
    <property type="term" value="F:7S RNA binding"/>
    <property type="evidence" value="ECO:0007669"/>
    <property type="project" value="InterPro"/>
</dbReference>
<evidence type="ECO:0000256" key="9">
    <source>
        <dbReference type="SAM" id="MobiDB-lite"/>
    </source>
</evidence>
<accession>A0A0D2PK39</accession>
<evidence type="ECO:0000256" key="7">
    <source>
        <dbReference type="ARBA" id="ARBA00023135"/>
    </source>
</evidence>
<dbReference type="Proteomes" id="UP000054270">
    <property type="component" value="Unassembled WGS sequence"/>
</dbReference>
<evidence type="ECO:0000259" key="10">
    <source>
        <dbReference type="Pfam" id="PF08492"/>
    </source>
</evidence>
<keyword evidence="7" id="KW-0733">Signal recognition particle</keyword>
<keyword evidence="6" id="KW-0256">Endoplasmic reticulum</keyword>
<evidence type="ECO:0000313" key="11">
    <source>
        <dbReference type="EMBL" id="KJA28721.1"/>
    </source>
</evidence>
<feature type="compositionally biased region" description="Basic and acidic residues" evidence="9">
    <location>
        <begin position="262"/>
        <end position="274"/>
    </location>
</feature>
<keyword evidence="12" id="KW-1185">Reference proteome</keyword>
<feature type="region of interest" description="Disordered" evidence="9">
    <location>
        <begin position="217"/>
        <end position="316"/>
    </location>
</feature>
<dbReference type="EMBL" id="KN817520">
    <property type="protein sequence ID" value="KJA28721.1"/>
    <property type="molecule type" value="Genomic_DNA"/>
</dbReference>
<evidence type="ECO:0000256" key="1">
    <source>
        <dbReference type="ARBA" id="ARBA00004240"/>
    </source>
</evidence>
<dbReference type="GO" id="GO:0005786">
    <property type="term" value="C:signal recognition particle, endoplasmic reticulum targeting"/>
    <property type="evidence" value="ECO:0007669"/>
    <property type="project" value="UniProtKB-KW"/>
</dbReference>
<name>A0A0D2PK39_HYPSF</name>
<dbReference type="GO" id="GO:0006614">
    <property type="term" value="P:SRP-dependent cotranslational protein targeting to membrane"/>
    <property type="evidence" value="ECO:0007669"/>
    <property type="project" value="InterPro"/>
</dbReference>
<dbReference type="GO" id="GO:0005783">
    <property type="term" value="C:endoplasmic reticulum"/>
    <property type="evidence" value="ECO:0007669"/>
    <property type="project" value="UniProtKB-SubCell"/>
</dbReference>
<gene>
    <name evidence="11" type="ORF">HYPSUDRAFT_61572</name>
</gene>
<evidence type="ECO:0000256" key="2">
    <source>
        <dbReference type="ARBA" id="ARBA00004496"/>
    </source>
</evidence>
<feature type="region of interest" description="Disordered" evidence="9">
    <location>
        <begin position="1"/>
        <end position="31"/>
    </location>
</feature>
<dbReference type="OMA" id="EAQLNYR"/>
<dbReference type="InterPro" id="IPR011990">
    <property type="entry name" value="TPR-like_helical_dom_sf"/>
</dbReference>
<evidence type="ECO:0000256" key="5">
    <source>
        <dbReference type="ARBA" id="ARBA00022490"/>
    </source>
</evidence>
<protein>
    <recommendedName>
        <fullName evidence="4">Signal recognition particle subunit SRP72</fullName>
    </recommendedName>
</protein>
<dbReference type="PANTHER" id="PTHR14094:SF9">
    <property type="entry name" value="SIGNAL RECOGNITION PARTICLE SUBUNIT SRP72"/>
    <property type="match status" value="1"/>
</dbReference>
<evidence type="ECO:0000256" key="4">
    <source>
        <dbReference type="ARBA" id="ARBA00018350"/>
    </source>
</evidence>
<dbReference type="SUPFAM" id="SSF48452">
    <property type="entry name" value="TPR-like"/>
    <property type="match status" value="1"/>
</dbReference>
<feature type="compositionally biased region" description="Low complexity" evidence="9">
    <location>
        <begin position="217"/>
        <end position="235"/>
    </location>
</feature>
<comment type="similarity">
    <text evidence="3">Belongs to the SRP72 family.</text>
</comment>
<evidence type="ECO:0000256" key="3">
    <source>
        <dbReference type="ARBA" id="ARBA00007676"/>
    </source>
</evidence>
<dbReference type="Pfam" id="PF17004">
    <property type="entry name" value="SRP_TPR_like"/>
    <property type="match status" value="1"/>
</dbReference>
<dbReference type="STRING" id="945553.A0A0D2PK39"/>
<dbReference type="InterPro" id="IPR013699">
    <property type="entry name" value="Signal_recog_part_SRP72_RNA-bd"/>
</dbReference>
<dbReference type="InterPro" id="IPR031545">
    <property type="entry name" value="SRP72_TPR-like"/>
</dbReference>
<comment type="subcellular location">
    <subcellularLocation>
        <location evidence="2">Cytoplasm</location>
    </subcellularLocation>
    <subcellularLocation>
        <location evidence="1">Endoplasmic reticulum</location>
    </subcellularLocation>
</comment>
<organism evidence="11 12">
    <name type="scientific">Hypholoma sublateritium (strain FD-334 SS-4)</name>
    <dbReference type="NCBI Taxonomy" id="945553"/>
    <lineage>
        <taxon>Eukaryota</taxon>
        <taxon>Fungi</taxon>
        <taxon>Dikarya</taxon>
        <taxon>Basidiomycota</taxon>
        <taxon>Agaricomycotina</taxon>
        <taxon>Agaricomycetes</taxon>
        <taxon>Agaricomycetidae</taxon>
        <taxon>Agaricales</taxon>
        <taxon>Agaricineae</taxon>
        <taxon>Strophariaceae</taxon>
        <taxon>Hypholoma</taxon>
    </lineage>
</organism>
<keyword evidence="5" id="KW-0963">Cytoplasm</keyword>
<proteinExistence type="inferred from homology"/>
<evidence type="ECO:0000256" key="8">
    <source>
        <dbReference type="ARBA" id="ARBA00023274"/>
    </source>
</evidence>
<evidence type="ECO:0000313" key="12">
    <source>
        <dbReference type="Proteomes" id="UP000054270"/>
    </source>
</evidence>
<dbReference type="Pfam" id="PF08492">
    <property type="entry name" value="SRP72"/>
    <property type="match status" value="1"/>
</dbReference>
<dbReference type="PANTHER" id="PTHR14094">
    <property type="entry name" value="SIGNAL RECOGNITION PARTICLE 72"/>
    <property type="match status" value="1"/>
</dbReference>
<reference evidence="12" key="1">
    <citation type="submission" date="2014-04" db="EMBL/GenBank/DDBJ databases">
        <title>Evolutionary Origins and Diversification of the Mycorrhizal Mutualists.</title>
        <authorList>
            <consortium name="DOE Joint Genome Institute"/>
            <consortium name="Mycorrhizal Genomics Consortium"/>
            <person name="Kohler A."/>
            <person name="Kuo A."/>
            <person name="Nagy L.G."/>
            <person name="Floudas D."/>
            <person name="Copeland A."/>
            <person name="Barry K.W."/>
            <person name="Cichocki N."/>
            <person name="Veneault-Fourrey C."/>
            <person name="LaButti K."/>
            <person name="Lindquist E.A."/>
            <person name="Lipzen A."/>
            <person name="Lundell T."/>
            <person name="Morin E."/>
            <person name="Murat C."/>
            <person name="Riley R."/>
            <person name="Ohm R."/>
            <person name="Sun H."/>
            <person name="Tunlid A."/>
            <person name="Henrissat B."/>
            <person name="Grigoriev I.V."/>
            <person name="Hibbett D.S."/>
            <person name="Martin F."/>
        </authorList>
    </citation>
    <scope>NUCLEOTIDE SEQUENCE [LARGE SCALE GENOMIC DNA]</scope>
    <source>
        <strain evidence="12">FD-334 SS-4</strain>
    </source>
</reference>
<dbReference type="InterPro" id="IPR026270">
    <property type="entry name" value="SRP72"/>
</dbReference>
<sequence>MPPKSTTKPTKVAPPPKQSKWANQKTTPKQPLTTQEQLKRLFTTLCAQIDGGHFSNAVKTCDKILRLQPTDVDARQTKLFLLLQTEQYEAALTLIDLDKDPSDHAYERAYSLYRMQRESAAKEVLDELKEEGDDNRGIVHLEAQLSYREGSYQEALDLYNQLLDTAEPDSEEHSDILTNLKAIQGHLDFIERGFLHALDALPASVTSTLESAPPPVQAVAATAASGSASAGGTEPKAPHPPKAPRKNRVPKGVVPGVTPAPDPERWLKKSERSNFGHGKKRKGQSGGGATQGSSTADHAPAAVAGHPKSGGGKRKK</sequence>
<feature type="domain" description="Signal recognition particle SRP72 subunit RNA-binding" evidence="10">
    <location>
        <begin position="238"/>
        <end position="275"/>
    </location>
</feature>
<keyword evidence="8" id="KW-0687">Ribonucleoprotein</keyword>
<dbReference type="Gene3D" id="1.25.40.10">
    <property type="entry name" value="Tetratricopeptide repeat domain"/>
    <property type="match status" value="1"/>
</dbReference>
<dbReference type="GO" id="GO:0043022">
    <property type="term" value="F:ribosome binding"/>
    <property type="evidence" value="ECO:0007669"/>
    <property type="project" value="TreeGrafter"/>
</dbReference>
<dbReference type="OrthoDB" id="5421607at2759"/>
<evidence type="ECO:0000256" key="6">
    <source>
        <dbReference type="ARBA" id="ARBA00022824"/>
    </source>
</evidence>
<feature type="compositionally biased region" description="Low complexity" evidence="9">
    <location>
        <begin position="1"/>
        <end position="11"/>
    </location>
</feature>